<name>A0A8J3EYH0_9ACTN</name>
<gene>
    <name evidence="2" type="ORF">GCM10011354_26270</name>
</gene>
<proteinExistence type="predicted"/>
<sequence length="261" mass="28641">MIGMDTTHAPALHPLPTAIGQLLTSYRPRCLTEPHWTACRGEVIALVAAAPPADEDDARALLGAAVALMAWAAPQLPDASLAQLLTGSWVERFAVTWRRQGRSDNSLRNHLSALHRLQRTLNGEDGSRRKNRTDQSGARTPVPYGPPEFSAIRAAAAHAPDHIAAALECAITLHERGVIEPEAFEHGLDQAAWKEAKGWLREHRLPPLDAAELRRAWTFAIMRRTSLFEAVSIGLTGAEIDRLRDHLPTDGRASRAALRHF</sequence>
<organism evidence="2 3">
    <name type="scientific">Egicoccus halophilus</name>
    <dbReference type="NCBI Taxonomy" id="1670830"/>
    <lineage>
        <taxon>Bacteria</taxon>
        <taxon>Bacillati</taxon>
        <taxon>Actinomycetota</taxon>
        <taxon>Nitriliruptoria</taxon>
        <taxon>Egicoccales</taxon>
        <taxon>Egicoccaceae</taxon>
        <taxon>Egicoccus</taxon>
    </lineage>
</organism>
<evidence type="ECO:0000313" key="3">
    <source>
        <dbReference type="Proteomes" id="UP000650511"/>
    </source>
</evidence>
<dbReference type="Proteomes" id="UP000650511">
    <property type="component" value="Unassembled WGS sequence"/>
</dbReference>
<protein>
    <submittedName>
        <fullName evidence="2">Uncharacterized protein</fullName>
    </submittedName>
</protein>
<reference evidence="2" key="1">
    <citation type="journal article" date="2014" name="Int. J. Syst. Evol. Microbiol.">
        <title>Complete genome sequence of Corynebacterium casei LMG S-19264T (=DSM 44701T), isolated from a smear-ripened cheese.</title>
        <authorList>
            <consortium name="US DOE Joint Genome Institute (JGI-PGF)"/>
            <person name="Walter F."/>
            <person name="Albersmeier A."/>
            <person name="Kalinowski J."/>
            <person name="Ruckert C."/>
        </authorList>
    </citation>
    <scope>NUCLEOTIDE SEQUENCE</scope>
    <source>
        <strain evidence="2">CGMCC 1.14988</strain>
    </source>
</reference>
<accession>A0A8J3EYH0</accession>
<evidence type="ECO:0000313" key="2">
    <source>
        <dbReference type="EMBL" id="GGI07876.1"/>
    </source>
</evidence>
<comment type="caution">
    <text evidence="2">The sequence shown here is derived from an EMBL/GenBank/DDBJ whole genome shotgun (WGS) entry which is preliminary data.</text>
</comment>
<dbReference type="EMBL" id="BMHA01000010">
    <property type="protein sequence ID" value="GGI07876.1"/>
    <property type="molecule type" value="Genomic_DNA"/>
</dbReference>
<reference evidence="2" key="2">
    <citation type="submission" date="2020-09" db="EMBL/GenBank/DDBJ databases">
        <authorList>
            <person name="Sun Q."/>
            <person name="Zhou Y."/>
        </authorList>
    </citation>
    <scope>NUCLEOTIDE SEQUENCE</scope>
    <source>
        <strain evidence="2">CGMCC 1.14988</strain>
    </source>
</reference>
<keyword evidence="3" id="KW-1185">Reference proteome</keyword>
<feature type="region of interest" description="Disordered" evidence="1">
    <location>
        <begin position="118"/>
        <end position="143"/>
    </location>
</feature>
<evidence type="ECO:0000256" key="1">
    <source>
        <dbReference type="SAM" id="MobiDB-lite"/>
    </source>
</evidence>
<dbReference type="AlphaFoldDB" id="A0A8J3EYH0"/>